<dbReference type="Pfam" id="PF00535">
    <property type="entry name" value="Glycos_transf_2"/>
    <property type="match status" value="1"/>
</dbReference>
<feature type="transmembrane region" description="Helical" evidence="1">
    <location>
        <begin position="332"/>
        <end position="356"/>
    </location>
</feature>
<keyword evidence="1" id="KW-0812">Transmembrane</keyword>
<feature type="transmembrane region" description="Helical" evidence="1">
    <location>
        <begin position="307"/>
        <end position="326"/>
    </location>
</feature>
<organism evidence="3 4">
    <name type="scientific">Salipaludibacillus aurantiacus</name>
    <dbReference type="NCBI Taxonomy" id="1601833"/>
    <lineage>
        <taxon>Bacteria</taxon>
        <taxon>Bacillati</taxon>
        <taxon>Bacillota</taxon>
        <taxon>Bacilli</taxon>
        <taxon>Bacillales</taxon>
        <taxon>Bacillaceae</taxon>
    </lineage>
</organism>
<keyword evidence="4" id="KW-1185">Reference proteome</keyword>
<evidence type="ECO:0000256" key="1">
    <source>
        <dbReference type="SAM" id="Phobius"/>
    </source>
</evidence>
<dbReference type="EMBL" id="FOGT01000001">
    <property type="protein sequence ID" value="SER47133.1"/>
    <property type="molecule type" value="Genomic_DNA"/>
</dbReference>
<evidence type="ECO:0000313" key="3">
    <source>
        <dbReference type="EMBL" id="SER47133.1"/>
    </source>
</evidence>
<dbReference type="OrthoDB" id="9800276at2"/>
<dbReference type="Proteomes" id="UP000198571">
    <property type="component" value="Unassembled WGS sequence"/>
</dbReference>
<dbReference type="InterPro" id="IPR001173">
    <property type="entry name" value="Glyco_trans_2-like"/>
</dbReference>
<dbReference type="GO" id="GO:0016740">
    <property type="term" value="F:transferase activity"/>
    <property type="evidence" value="ECO:0007669"/>
    <property type="project" value="UniProtKB-KW"/>
</dbReference>
<protein>
    <submittedName>
        <fullName evidence="3">Glycosyltransferase, catalytic subunit of cellulose synthase and poly-beta-1,6-N-acetylglucosamine synthase</fullName>
    </submittedName>
</protein>
<accession>A0A1H9PHT7</accession>
<reference evidence="4" key="1">
    <citation type="submission" date="2016-10" db="EMBL/GenBank/DDBJ databases">
        <authorList>
            <person name="Varghese N."/>
            <person name="Submissions S."/>
        </authorList>
    </citation>
    <scope>NUCLEOTIDE SEQUENCE [LARGE SCALE GENOMIC DNA]</scope>
    <source>
        <strain evidence="4">S9</strain>
    </source>
</reference>
<dbReference type="RefSeq" id="WP_093047224.1">
    <property type="nucleotide sequence ID" value="NZ_FOGT01000001.1"/>
</dbReference>
<dbReference type="SUPFAM" id="SSF53448">
    <property type="entry name" value="Nucleotide-diphospho-sugar transferases"/>
    <property type="match status" value="1"/>
</dbReference>
<dbReference type="InterPro" id="IPR029044">
    <property type="entry name" value="Nucleotide-diphossugar_trans"/>
</dbReference>
<proteinExistence type="predicted"/>
<dbReference type="PANTHER" id="PTHR43646:SF3">
    <property type="entry name" value="SLR1566 PROTEIN"/>
    <property type="match status" value="1"/>
</dbReference>
<dbReference type="STRING" id="1601833.SAMN05518684_101299"/>
<dbReference type="PANTHER" id="PTHR43646">
    <property type="entry name" value="GLYCOSYLTRANSFERASE"/>
    <property type="match status" value="1"/>
</dbReference>
<gene>
    <name evidence="3" type="ORF">SAMN05518684_101299</name>
</gene>
<name>A0A1H9PHT7_9BACI</name>
<feature type="domain" description="Glycosyltransferase 2-like" evidence="2">
    <location>
        <begin position="42"/>
        <end position="211"/>
    </location>
</feature>
<evidence type="ECO:0000259" key="2">
    <source>
        <dbReference type="Pfam" id="PF00535"/>
    </source>
</evidence>
<dbReference type="Gene3D" id="3.90.550.10">
    <property type="entry name" value="Spore Coat Polysaccharide Biosynthesis Protein SpsA, Chain A"/>
    <property type="match status" value="1"/>
</dbReference>
<feature type="transmembrane region" description="Helical" evidence="1">
    <location>
        <begin position="278"/>
        <end position="300"/>
    </location>
</feature>
<evidence type="ECO:0000313" key="4">
    <source>
        <dbReference type="Proteomes" id="UP000198571"/>
    </source>
</evidence>
<dbReference type="CDD" id="cd06423">
    <property type="entry name" value="CESA_like"/>
    <property type="match status" value="1"/>
</dbReference>
<keyword evidence="1" id="KW-0472">Membrane</keyword>
<keyword evidence="3" id="KW-0808">Transferase</keyword>
<sequence>MLLYLYLAALAAMGVWVLTNAICLPRLKDDRASSAGLSPRVSVLIPVRNEERNIEGLVQSLKSLSYKNSEFIILDDSSTDATRRLLEKTIGNDQRFTIIEGKPLPDGWVGKVHACHQLAFRSSAGYLLFIDADVRLHPQTIERSLNAVKSDTGLVTGFPRYPVKSFLGHLLVPMQHFVVLLHLPVLLANLTRWPAATAAHGSFMLFRRDAYTSMGGHEKVKNSLVEDVHIAREIKKNGYKVRLVNNTNSVLCYMYETSREVWEGFSKNLFPGLGRNPFIVIGLIFFYFVFFILPLPIAAAGLIQNNLILLFPLLLTMLIKLTVDLFTGQKWWLFSLTPFALLSMILLMIYSSYLGLSQRGFEWKGRTYQ</sequence>
<keyword evidence="1" id="KW-1133">Transmembrane helix</keyword>
<dbReference type="AlphaFoldDB" id="A0A1H9PHT7"/>